<reference evidence="1 2" key="1">
    <citation type="submission" date="2016-10" db="EMBL/GenBank/DDBJ databases">
        <authorList>
            <person name="de Groot N.N."/>
        </authorList>
    </citation>
    <scope>NUCLEOTIDE SEQUENCE [LARGE SCALE GENOMIC DNA]</scope>
    <source>
        <strain evidence="1 2">CGMCC 1.5382</strain>
    </source>
</reference>
<evidence type="ECO:0000313" key="1">
    <source>
        <dbReference type="EMBL" id="SDK59032.1"/>
    </source>
</evidence>
<protein>
    <submittedName>
        <fullName evidence="1">Uncharacterized protein</fullName>
    </submittedName>
</protein>
<dbReference type="AlphaFoldDB" id="A0A1G9D538"/>
<dbReference type="OrthoDB" id="5020792at2"/>
<accession>A0A1G9D538</accession>
<evidence type="ECO:0000313" key="2">
    <source>
        <dbReference type="Proteomes" id="UP000198701"/>
    </source>
</evidence>
<sequence>MNRIDIVYGGRPYSLGGRTVASVQEELATALAAGRPYWLRVNSGEGRIEDAYLLIAPGISVVLVNTKPNGNGADVGPEPDNAFMRDVL</sequence>
<proteinExistence type="predicted"/>
<dbReference type="STRING" id="386301.SAMN05216282_10879"/>
<name>A0A1G9D538_9MICO</name>
<dbReference type="EMBL" id="FNFU01000008">
    <property type="protein sequence ID" value="SDK59032.1"/>
    <property type="molecule type" value="Genomic_DNA"/>
</dbReference>
<keyword evidence="2" id="KW-1185">Reference proteome</keyword>
<gene>
    <name evidence="1" type="ORF">SAMN05216282_10879</name>
</gene>
<dbReference type="RefSeq" id="WP_092323340.1">
    <property type="nucleotide sequence ID" value="NZ_FNFU01000008.1"/>
</dbReference>
<dbReference type="Proteomes" id="UP000198701">
    <property type="component" value="Unassembled WGS sequence"/>
</dbReference>
<organism evidence="1 2">
    <name type="scientific">Cryobacterium psychrotolerans</name>
    <dbReference type="NCBI Taxonomy" id="386301"/>
    <lineage>
        <taxon>Bacteria</taxon>
        <taxon>Bacillati</taxon>
        <taxon>Actinomycetota</taxon>
        <taxon>Actinomycetes</taxon>
        <taxon>Micrococcales</taxon>
        <taxon>Microbacteriaceae</taxon>
        <taxon>Cryobacterium</taxon>
    </lineage>
</organism>